<proteinExistence type="predicted"/>
<dbReference type="GO" id="GO:0005506">
    <property type="term" value="F:iron ion binding"/>
    <property type="evidence" value="ECO:0007669"/>
    <property type="project" value="InterPro"/>
</dbReference>
<dbReference type="Gene3D" id="3.90.1010.10">
    <property type="match status" value="1"/>
</dbReference>
<dbReference type="Proteomes" id="UP001366166">
    <property type="component" value="Chromosome"/>
</dbReference>
<dbReference type="SUPFAM" id="SSF82649">
    <property type="entry name" value="SufE/NifU"/>
    <property type="match status" value="1"/>
</dbReference>
<dbReference type="AlphaFoldDB" id="A0AAU9F1M7"/>
<evidence type="ECO:0000313" key="2">
    <source>
        <dbReference type="EMBL" id="BEQ14112.1"/>
    </source>
</evidence>
<evidence type="ECO:0000259" key="1">
    <source>
        <dbReference type="Pfam" id="PF01592"/>
    </source>
</evidence>
<keyword evidence="3" id="KW-1185">Reference proteome</keyword>
<dbReference type="PANTHER" id="PTHR10093">
    <property type="entry name" value="IRON-SULFUR CLUSTER ASSEMBLY ENZYME NIFU HOMOLOG"/>
    <property type="match status" value="1"/>
</dbReference>
<gene>
    <name evidence="2" type="primary">nifU</name>
    <name evidence="2" type="ORF">FAK_11780</name>
</gene>
<evidence type="ECO:0000313" key="3">
    <source>
        <dbReference type="Proteomes" id="UP001366166"/>
    </source>
</evidence>
<feature type="domain" description="NIF system FeS cluster assembly NifU N-terminal" evidence="1">
    <location>
        <begin position="14"/>
        <end position="130"/>
    </location>
</feature>
<dbReference type="CDD" id="cd06664">
    <property type="entry name" value="IscU_like"/>
    <property type="match status" value="1"/>
</dbReference>
<dbReference type="RefSeq" id="WP_338605839.1">
    <property type="nucleotide sequence ID" value="NZ_AP028679.1"/>
</dbReference>
<accession>A0AAU9F1M7</accession>
<protein>
    <submittedName>
        <fullName evidence="2">Iron-sulfur cluster assembly scaffold protein</fullName>
    </submittedName>
</protein>
<dbReference type="InterPro" id="IPR002871">
    <property type="entry name" value="NIF_FeS_clus_asmbl_NifU_N"/>
</dbReference>
<organism evidence="2 3">
    <name type="scientific">Desulfoferula mesophila</name>
    <dbReference type="NCBI Taxonomy" id="3058419"/>
    <lineage>
        <taxon>Bacteria</taxon>
        <taxon>Pseudomonadati</taxon>
        <taxon>Thermodesulfobacteriota</taxon>
        <taxon>Desulfarculia</taxon>
        <taxon>Desulfarculales</taxon>
        <taxon>Desulfarculaceae</taxon>
        <taxon>Desulfoferula</taxon>
    </lineage>
</organism>
<dbReference type="KEGG" id="dmp:FAK_11780"/>
<dbReference type="EMBL" id="AP028679">
    <property type="protein sequence ID" value="BEQ14112.1"/>
    <property type="molecule type" value="Genomic_DNA"/>
</dbReference>
<reference evidence="3" key="1">
    <citation type="journal article" date="2023" name="Arch. Microbiol.">
        <title>Desulfoferula mesophilus gen. nov. sp. nov., a mesophilic sulfate-reducing bacterium isolated from a brackish lake sediment.</title>
        <authorList>
            <person name="Watanabe T."/>
            <person name="Yabe T."/>
            <person name="Tsuji J.M."/>
            <person name="Fukui M."/>
        </authorList>
    </citation>
    <scope>NUCLEOTIDE SEQUENCE [LARGE SCALE GENOMIC DNA]</scope>
    <source>
        <strain evidence="3">12FAK</strain>
    </source>
</reference>
<dbReference type="GO" id="GO:0016226">
    <property type="term" value="P:iron-sulfur cluster assembly"/>
    <property type="evidence" value="ECO:0007669"/>
    <property type="project" value="InterPro"/>
</dbReference>
<dbReference type="Pfam" id="PF01592">
    <property type="entry name" value="NifU_N"/>
    <property type="match status" value="1"/>
</dbReference>
<dbReference type="GO" id="GO:0051536">
    <property type="term" value="F:iron-sulfur cluster binding"/>
    <property type="evidence" value="ECO:0007669"/>
    <property type="project" value="InterPro"/>
</dbReference>
<sequence>MSTHDNPLPGQVDQKFLAHAQLPRNLGVLSDATGQATEVGQCGDSVDVFIKVEGDTITKMKANPHGCLYTVVCASALGDLVQGRSLEQALQLEPEDVEKELGGLPEDHKHCARLAVNTLGEAIADHYRRKGVRT</sequence>
<name>A0AAU9F1M7_9BACT</name>